<dbReference type="KEGG" id="euz:DVS28_a4084"/>
<feature type="region of interest" description="Disordered" evidence="6">
    <location>
        <begin position="301"/>
        <end position="353"/>
    </location>
</feature>
<evidence type="ECO:0000256" key="4">
    <source>
        <dbReference type="ARBA" id="ARBA00022989"/>
    </source>
</evidence>
<keyword evidence="4 7" id="KW-1133">Transmembrane helix</keyword>
<dbReference type="NCBIfam" id="TIGR00765">
    <property type="entry name" value="yihY_not_rbn"/>
    <property type="match status" value="1"/>
</dbReference>
<feature type="transmembrane region" description="Helical" evidence="7">
    <location>
        <begin position="258"/>
        <end position="282"/>
    </location>
</feature>
<evidence type="ECO:0000256" key="2">
    <source>
        <dbReference type="ARBA" id="ARBA00022475"/>
    </source>
</evidence>
<dbReference type="PANTHER" id="PTHR30213:SF0">
    <property type="entry name" value="UPF0761 MEMBRANE PROTEIN YIHY"/>
    <property type="match status" value="1"/>
</dbReference>
<dbReference type="RefSeq" id="WP_114593050.1">
    <property type="nucleotide sequence ID" value="NZ_CP031165.1"/>
</dbReference>
<feature type="transmembrane region" description="Helical" evidence="7">
    <location>
        <begin position="150"/>
        <end position="172"/>
    </location>
</feature>
<protein>
    <submittedName>
        <fullName evidence="8">Inner membrane protein YihY, formerly thought to be RNase BN</fullName>
    </submittedName>
</protein>
<comment type="subcellular location">
    <subcellularLocation>
        <location evidence="1">Cell membrane</location>
        <topology evidence="1">Multi-pass membrane protein</topology>
    </subcellularLocation>
</comment>
<evidence type="ECO:0000256" key="3">
    <source>
        <dbReference type="ARBA" id="ARBA00022692"/>
    </source>
</evidence>
<dbReference type="EMBL" id="CP031165">
    <property type="protein sequence ID" value="AXV08751.1"/>
    <property type="molecule type" value="Genomic_DNA"/>
</dbReference>
<dbReference type="InterPro" id="IPR017039">
    <property type="entry name" value="Virul_fac_BrkB"/>
</dbReference>
<evidence type="ECO:0000256" key="1">
    <source>
        <dbReference type="ARBA" id="ARBA00004651"/>
    </source>
</evidence>
<organism evidence="8 9">
    <name type="scientific">Euzebya pacifica</name>
    <dbReference type="NCBI Taxonomy" id="1608957"/>
    <lineage>
        <taxon>Bacteria</taxon>
        <taxon>Bacillati</taxon>
        <taxon>Actinomycetota</taxon>
        <taxon>Nitriliruptoria</taxon>
        <taxon>Euzebyales</taxon>
    </lineage>
</organism>
<keyword evidence="3 7" id="KW-0812">Transmembrane</keyword>
<keyword evidence="9" id="KW-1185">Reference proteome</keyword>
<feature type="compositionally biased region" description="Low complexity" evidence="6">
    <location>
        <begin position="331"/>
        <end position="343"/>
    </location>
</feature>
<dbReference type="Pfam" id="PF03631">
    <property type="entry name" value="Virul_fac_BrkB"/>
    <property type="match status" value="1"/>
</dbReference>
<feature type="compositionally biased region" description="Basic and acidic residues" evidence="6">
    <location>
        <begin position="307"/>
        <end position="317"/>
    </location>
</feature>
<dbReference type="OrthoDB" id="9781030at2"/>
<dbReference type="PANTHER" id="PTHR30213">
    <property type="entry name" value="INNER MEMBRANE PROTEIN YHJD"/>
    <property type="match status" value="1"/>
</dbReference>
<evidence type="ECO:0000256" key="7">
    <source>
        <dbReference type="SAM" id="Phobius"/>
    </source>
</evidence>
<dbReference type="AlphaFoldDB" id="A0A346Y2Q4"/>
<sequence length="382" mass="40091">MAGTTAQALDERSWWKLGGDGWRTVLRNTGQEFKDDEVSNLAAVVTLRIVLALVPSLIAAVAIAAQVVSTADIQKLVEAAGDLIPGSARDFVEDALQTALQNLQEDGTVALVISIGAGLFAASGAAAALINALNKAYDRKEDRGFVGLRLTSLGVIGALALALAGMFVAIVFGPTLLELVLPQEVLDSPFRLLIGLGRYVAAITILMLFFGFAFWFGPNRDRPKLRFLTPGAVLGVGGWLLLSFLFGLYVSFSQTYAATYGAFAGVIVLLVWLNYSFTVLLMGAELDHEIERYLTPDAAETPAGAAAHDHDDAHDPDDVTADMPRHPGLVAAAAGSGSGTTEGDSTDVEGSTAGLVVPPLQGVAAATPGAALAARAWRRYLR</sequence>
<evidence type="ECO:0000313" key="9">
    <source>
        <dbReference type="Proteomes" id="UP000264006"/>
    </source>
</evidence>
<accession>A0A346Y2Q4</accession>
<feature type="transmembrane region" description="Helical" evidence="7">
    <location>
        <begin position="41"/>
        <end position="65"/>
    </location>
</feature>
<evidence type="ECO:0000256" key="6">
    <source>
        <dbReference type="SAM" id="MobiDB-lite"/>
    </source>
</evidence>
<proteinExistence type="predicted"/>
<reference evidence="8 9" key="1">
    <citation type="submission" date="2018-09" db="EMBL/GenBank/DDBJ databases">
        <title>Complete genome sequence of Euzebya sp. DY32-46 isolated from seawater of Pacific Ocean.</title>
        <authorList>
            <person name="Xu L."/>
            <person name="Wu Y.-H."/>
            <person name="Xu X.-W."/>
        </authorList>
    </citation>
    <scope>NUCLEOTIDE SEQUENCE [LARGE SCALE GENOMIC DNA]</scope>
    <source>
        <strain evidence="8 9">DY32-46</strain>
    </source>
</reference>
<gene>
    <name evidence="8" type="ORF">DVS28_a4084</name>
</gene>
<keyword evidence="2" id="KW-1003">Cell membrane</keyword>
<feature type="transmembrane region" description="Helical" evidence="7">
    <location>
        <begin position="192"/>
        <end position="215"/>
    </location>
</feature>
<feature type="transmembrane region" description="Helical" evidence="7">
    <location>
        <begin position="227"/>
        <end position="252"/>
    </location>
</feature>
<evidence type="ECO:0000313" key="8">
    <source>
        <dbReference type="EMBL" id="AXV08751.1"/>
    </source>
</evidence>
<feature type="transmembrane region" description="Helical" evidence="7">
    <location>
        <begin position="109"/>
        <end position="130"/>
    </location>
</feature>
<dbReference type="Proteomes" id="UP000264006">
    <property type="component" value="Chromosome"/>
</dbReference>
<dbReference type="GO" id="GO:0005886">
    <property type="term" value="C:plasma membrane"/>
    <property type="evidence" value="ECO:0007669"/>
    <property type="project" value="UniProtKB-SubCell"/>
</dbReference>
<name>A0A346Y2Q4_9ACTN</name>
<evidence type="ECO:0000256" key="5">
    <source>
        <dbReference type="ARBA" id="ARBA00023136"/>
    </source>
</evidence>
<keyword evidence="5 7" id="KW-0472">Membrane</keyword>